<dbReference type="PROSITE" id="PS01124">
    <property type="entry name" value="HTH_ARAC_FAMILY_2"/>
    <property type="match status" value="1"/>
</dbReference>
<keyword evidence="6" id="KW-1185">Reference proteome</keyword>
<dbReference type="PANTHER" id="PTHR46796:SF13">
    <property type="entry name" value="HTH-TYPE TRANSCRIPTIONAL ACTIVATOR RHAS"/>
    <property type="match status" value="1"/>
</dbReference>
<dbReference type="GeneID" id="82525605"/>
<feature type="domain" description="HTH araC/xylS-type" evidence="4">
    <location>
        <begin position="161"/>
        <end position="256"/>
    </location>
</feature>
<name>A0A2V1IPI7_9BACT</name>
<evidence type="ECO:0000259" key="4">
    <source>
        <dbReference type="PROSITE" id="PS01124"/>
    </source>
</evidence>
<dbReference type="Pfam" id="PF20240">
    <property type="entry name" value="DUF6597"/>
    <property type="match status" value="1"/>
</dbReference>
<dbReference type="GO" id="GO:0003700">
    <property type="term" value="F:DNA-binding transcription factor activity"/>
    <property type="evidence" value="ECO:0007669"/>
    <property type="project" value="InterPro"/>
</dbReference>
<evidence type="ECO:0000256" key="1">
    <source>
        <dbReference type="ARBA" id="ARBA00023015"/>
    </source>
</evidence>
<evidence type="ECO:0000256" key="3">
    <source>
        <dbReference type="ARBA" id="ARBA00023163"/>
    </source>
</evidence>
<evidence type="ECO:0000313" key="5">
    <source>
        <dbReference type="EMBL" id="PWB03153.1"/>
    </source>
</evidence>
<sequence length="266" mass="30367">MQTFKIIHPSPALKPFVRYYWVLQDSSPGMVSQRTLPTGCMSLVFHCGERLKVVSQNDLQPRCFISGQETSFTDVISTGNIEMIVTVFQPHTAKMFFHIPVSLFCNRNISIYDMEDIELQDLAGKMGDADNLEKAVTLIENFLLNRALLGNSYNIPRLSNVVRHISNSVQTNIKGLADIACLSEKQFCRVFSEHIGTTPKDFLRIIRLQRTLSILQHNPKIGFAQLSYECGYTDQSHMIKEFRLFTGYTPKEYISRCAPVSDYFTF</sequence>
<organism evidence="5 6">
    <name type="scientific">Duncaniella muris</name>
    <dbReference type="NCBI Taxonomy" id="2094150"/>
    <lineage>
        <taxon>Bacteria</taxon>
        <taxon>Pseudomonadati</taxon>
        <taxon>Bacteroidota</taxon>
        <taxon>Bacteroidia</taxon>
        <taxon>Bacteroidales</taxon>
        <taxon>Muribaculaceae</taxon>
        <taxon>Duncaniella</taxon>
    </lineage>
</organism>
<keyword evidence="3" id="KW-0804">Transcription</keyword>
<reference evidence="6" key="1">
    <citation type="submission" date="2018-02" db="EMBL/GenBank/DDBJ databases">
        <authorList>
            <person name="Clavel T."/>
            <person name="Strowig T."/>
        </authorList>
    </citation>
    <scope>NUCLEOTIDE SEQUENCE [LARGE SCALE GENOMIC DNA]</scope>
    <source>
        <strain evidence="6">DSM 103720</strain>
    </source>
</reference>
<dbReference type="SMART" id="SM00342">
    <property type="entry name" value="HTH_ARAC"/>
    <property type="match status" value="1"/>
</dbReference>
<dbReference type="EMBL" id="PUEC01000007">
    <property type="protein sequence ID" value="PWB03153.1"/>
    <property type="molecule type" value="Genomic_DNA"/>
</dbReference>
<comment type="caution">
    <text evidence="5">The sequence shown here is derived from an EMBL/GenBank/DDBJ whole genome shotgun (WGS) entry which is preliminary data.</text>
</comment>
<keyword evidence="1" id="KW-0805">Transcription regulation</keyword>
<evidence type="ECO:0000256" key="2">
    <source>
        <dbReference type="ARBA" id="ARBA00023125"/>
    </source>
</evidence>
<dbReference type="Pfam" id="PF12833">
    <property type="entry name" value="HTH_18"/>
    <property type="match status" value="1"/>
</dbReference>
<dbReference type="Gene3D" id="1.10.10.60">
    <property type="entry name" value="Homeodomain-like"/>
    <property type="match status" value="1"/>
</dbReference>
<gene>
    <name evidence="5" type="ORF">C5O23_04505</name>
</gene>
<dbReference type="SUPFAM" id="SSF46689">
    <property type="entry name" value="Homeodomain-like"/>
    <property type="match status" value="1"/>
</dbReference>
<dbReference type="Proteomes" id="UP000244905">
    <property type="component" value="Unassembled WGS sequence"/>
</dbReference>
<dbReference type="InterPro" id="IPR046532">
    <property type="entry name" value="DUF6597"/>
</dbReference>
<accession>A0A2V1IPI7</accession>
<protein>
    <submittedName>
        <fullName evidence="5">AraC family transcriptional regulator</fullName>
    </submittedName>
</protein>
<dbReference type="GO" id="GO:0043565">
    <property type="term" value="F:sequence-specific DNA binding"/>
    <property type="evidence" value="ECO:0007669"/>
    <property type="project" value="InterPro"/>
</dbReference>
<dbReference type="InterPro" id="IPR009057">
    <property type="entry name" value="Homeodomain-like_sf"/>
</dbReference>
<evidence type="ECO:0000313" key="6">
    <source>
        <dbReference type="Proteomes" id="UP000244905"/>
    </source>
</evidence>
<dbReference type="RefSeq" id="WP_107031753.1">
    <property type="nucleotide sequence ID" value="NZ_PUEC01000007.1"/>
</dbReference>
<dbReference type="InterPro" id="IPR050204">
    <property type="entry name" value="AraC_XylS_family_regulators"/>
</dbReference>
<dbReference type="PANTHER" id="PTHR46796">
    <property type="entry name" value="HTH-TYPE TRANSCRIPTIONAL ACTIVATOR RHAS-RELATED"/>
    <property type="match status" value="1"/>
</dbReference>
<dbReference type="InterPro" id="IPR018060">
    <property type="entry name" value="HTH_AraC"/>
</dbReference>
<keyword evidence="2" id="KW-0238">DNA-binding</keyword>
<dbReference type="AlphaFoldDB" id="A0A2V1IPI7"/>
<proteinExistence type="predicted"/>